<dbReference type="Proteomes" id="UP001150238">
    <property type="component" value="Unassembled WGS sequence"/>
</dbReference>
<reference evidence="2" key="1">
    <citation type="submission" date="2022-08" db="EMBL/GenBank/DDBJ databases">
        <authorList>
            <consortium name="DOE Joint Genome Institute"/>
            <person name="Min B."/>
            <person name="Riley R."/>
            <person name="Sierra-Patev S."/>
            <person name="Naranjo-Ortiz M."/>
            <person name="Looney B."/>
            <person name="Konkel Z."/>
            <person name="Slot J.C."/>
            <person name="Sakamoto Y."/>
            <person name="Steenwyk J.L."/>
            <person name="Rokas A."/>
            <person name="Carro J."/>
            <person name="Camarero S."/>
            <person name="Ferreira P."/>
            <person name="Molpeceres G."/>
            <person name="Ruiz-Duenas F.J."/>
            <person name="Serrano A."/>
            <person name="Henrissat B."/>
            <person name="Drula E."/>
            <person name="Hughes K.W."/>
            <person name="Mata J.L."/>
            <person name="Ishikawa N.K."/>
            <person name="Vargas-Isla R."/>
            <person name="Ushijima S."/>
            <person name="Smith C.A."/>
            <person name="Ahrendt S."/>
            <person name="Andreopoulos W."/>
            <person name="He G."/>
            <person name="Labutti K."/>
            <person name="Lipzen A."/>
            <person name="Ng V."/>
            <person name="Sandor L."/>
            <person name="Barry K."/>
            <person name="Martinez A.T."/>
            <person name="Xiao Y."/>
            <person name="Gibbons J.G."/>
            <person name="Terashima K."/>
            <person name="Hibbett D.S."/>
            <person name="Grigoriev I.V."/>
        </authorList>
    </citation>
    <scope>NUCLEOTIDE SEQUENCE</scope>
    <source>
        <strain evidence="2">Sp2 HRB7682 ss15</strain>
    </source>
</reference>
<feature type="compositionally biased region" description="Polar residues" evidence="1">
    <location>
        <begin position="82"/>
        <end position="115"/>
    </location>
</feature>
<dbReference type="AlphaFoldDB" id="A0A9W9AVQ4"/>
<feature type="region of interest" description="Disordered" evidence="1">
    <location>
        <begin position="276"/>
        <end position="303"/>
    </location>
</feature>
<gene>
    <name evidence="2" type="ORF">C8J55DRAFT_557481</name>
</gene>
<evidence type="ECO:0000256" key="1">
    <source>
        <dbReference type="SAM" id="MobiDB-lite"/>
    </source>
</evidence>
<name>A0A9W9AVQ4_9AGAR</name>
<evidence type="ECO:0000313" key="3">
    <source>
        <dbReference type="Proteomes" id="UP001150238"/>
    </source>
</evidence>
<accession>A0A9W9AVQ4</accession>
<feature type="compositionally biased region" description="Polar residues" evidence="1">
    <location>
        <begin position="286"/>
        <end position="303"/>
    </location>
</feature>
<protein>
    <submittedName>
        <fullName evidence="2">Uncharacterized protein</fullName>
    </submittedName>
</protein>
<proteinExistence type="predicted"/>
<sequence>MTNERAHVIGKNKAFYLKVPVFVPTFSRPDHEKTRSFPSSLTSSPPGAANGPNANGSVTYSAATRVRDPRLSQQSRSHKSGIPQSAHNKTHSLSSSFNSSPTGMTKGPNLNTYAASTRALDSHPGNTKLHSQPFPRKSRAVDSRLHETKTNSTVNGTHELNFMHRALIEFQDLEPFPHHRECVIHEFTKVKDRAAVNLVRQFFVLDSVIDECRTLKQASVTAHRPLYLKLDFQLSTTDVSKFSWLSSITYLLDTAEAYPKDNLRYRHDSRYNRNVPYPSRFHTAEGQHNSGTPRSSSGSRFSN</sequence>
<dbReference type="EMBL" id="JANVFS010000007">
    <property type="protein sequence ID" value="KAJ4489572.1"/>
    <property type="molecule type" value="Genomic_DNA"/>
</dbReference>
<comment type="caution">
    <text evidence="2">The sequence shown here is derived from an EMBL/GenBank/DDBJ whole genome shotgun (WGS) entry which is preliminary data.</text>
</comment>
<feature type="region of interest" description="Disordered" evidence="1">
    <location>
        <begin position="27"/>
        <end position="146"/>
    </location>
</feature>
<organism evidence="2 3">
    <name type="scientific">Lentinula lateritia</name>
    <dbReference type="NCBI Taxonomy" id="40482"/>
    <lineage>
        <taxon>Eukaryota</taxon>
        <taxon>Fungi</taxon>
        <taxon>Dikarya</taxon>
        <taxon>Basidiomycota</taxon>
        <taxon>Agaricomycotina</taxon>
        <taxon>Agaricomycetes</taxon>
        <taxon>Agaricomycetidae</taxon>
        <taxon>Agaricales</taxon>
        <taxon>Marasmiineae</taxon>
        <taxon>Omphalotaceae</taxon>
        <taxon>Lentinula</taxon>
    </lineage>
</organism>
<reference evidence="2" key="2">
    <citation type="journal article" date="2023" name="Proc. Natl. Acad. Sci. U.S.A.">
        <title>A global phylogenomic analysis of the shiitake genus Lentinula.</title>
        <authorList>
            <person name="Sierra-Patev S."/>
            <person name="Min B."/>
            <person name="Naranjo-Ortiz M."/>
            <person name="Looney B."/>
            <person name="Konkel Z."/>
            <person name="Slot J.C."/>
            <person name="Sakamoto Y."/>
            <person name="Steenwyk J.L."/>
            <person name="Rokas A."/>
            <person name="Carro J."/>
            <person name="Camarero S."/>
            <person name="Ferreira P."/>
            <person name="Molpeceres G."/>
            <person name="Ruiz-Duenas F.J."/>
            <person name="Serrano A."/>
            <person name="Henrissat B."/>
            <person name="Drula E."/>
            <person name="Hughes K.W."/>
            <person name="Mata J.L."/>
            <person name="Ishikawa N.K."/>
            <person name="Vargas-Isla R."/>
            <person name="Ushijima S."/>
            <person name="Smith C.A."/>
            <person name="Donoghue J."/>
            <person name="Ahrendt S."/>
            <person name="Andreopoulos W."/>
            <person name="He G."/>
            <person name="LaButti K."/>
            <person name="Lipzen A."/>
            <person name="Ng V."/>
            <person name="Riley R."/>
            <person name="Sandor L."/>
            <person name="Barry K."/>
            <person name="Martinez A.T."/>
            <person name="Xiao Y."/>
            <person name="Gibbons J.G."/>
            <person name="Terashima K."/>
            <person name="Grigoriev I.V."/>
            <person name="Hibbett D."/>
        </authorList>
    </citation>
    <scope>NUCLEOTIDE SEQUENCE</scope>
    <source>
        <strain evidence="2">Sp2 HRB7682 ss15</strain>
    </source>
</reference>
<evidence type="ECO:0000313" key="2">
    <source>
        <dbReference type="EMBL" id="KAJ4489572.1"/>
    </source>
</evidence>
<feature type="compositionally biased region" description="Low complexity" evidence="1">
    <location>
        <begin position="43"/>
        <end position="57"/>
    </location>
</feature>